<sequence length="218" mass="23708">MAIIWTTRHSAALGRTGLSLASLLALTFNPNAMEQSQLKFFRLVLALASYAESLSGDYYYNSDVPAFLLFVSIWTWLVYGGMLAIEHYAPQFYYRIGVLVGQLLSVILWISGWAWAASSADYILSFDNYGSHDSIRGAWKAFGQSIAACAGIGALVWVLCIITVVAFCSACRRSSVSVDVTTIELTNIPKSNAPDGQTASPSPRASNSKLTLNTREVS</sequence>
<evidence type="ECO:0000313" key="2">
    <source>
        <dbReference type="Proteomes" id="UP001153332"/>
    </source>
</evidence>
<keyword evidence="2" id="KW-1185">Reference proteome</keyword>
<protein>
    <submittedName>
        <fullName evidence="1">Uncharacterized protein</fullName>
    </submittedName>
</protein>
<proteinExistence type="predicted"/>
<gene>
    <name evidence="1" type="ORF">O1611_g7828</name>
</gene>
<evidence type="ECO:0000313" key="1">
    <source>
        <dbReference type="EMBL" id="KAJ8125810.1"/>
    </source>
</evidence>
<organism evidence="1 2">
    <name type="scientific">Lasiodiplodia mahajangana</name>
    <dbReference type="NCBI Taxonomy" id="1108764"/>
    <lineage>
        <taxon>Eukaryota</taxon>
        <taxon>Fungi</taxon>
        <taxon>Dikarya</taxon>
        <taxon>Ascomycota</taxon>
        <taxon>Pezizomycotina</taxon>
        <taxon>Dothideomycetes</taxon>
        <taxon>Dothideomycetes incertae sedis</taxon>
        <taxon>Botryosphaeriales</taxon>
        <taxon>Botryosphaeriaceae</taxon>
        <taxon>Lasiodiplodia</taxon>
    </lineage>
</organism>
<comment type="caution">
    <text evidence="1">The sequence shown here is derived from an EMBL/GenBank/DDBJ whole genome shotgun (WGS) entry which is preliminary data.</text>
</comment>
<dbReference type="Proteomes" id="UP001153332">
    <property type="component" value="Unassembled WGS sequence"/>
</dbReference>
<name>A0ACC2JEB3_9PEZI</name>
<accession>A0ACC2JEB3</accession>
<reference evidence="1" key="1">
    <citation type="submission" date="2022-12" db="EMBL/GenBank/DDBJ databases">
        <title>Genome Sequence of Lasiodiplodia mahajangana.</title>
        <authorList>
            <person name="Buettner E."/>
        </authorList>
    </citation>
    <scope>NUCLEOTIDE SEQUENCE</scope>
    <source>
        <strain evidence="1">VT137</strain>
    </source>
</reference>
<dbReference type="EMBL" id="JAPUUL010002168">
    <property type="protein sequence ID" value="KAJ8125810.1"/>
    <property type="molecule type" value="Genomic_DNA"/>
</dbReference>